<dbReference type="Proteomes" id="UP000245430">
    <property type="component" value="Unassembled WGS sequence"/>
</dbReference>
<evidence type="ECO:0000313" key="4">
    <source>
        <dbReference type="Proteomes" id="UP000245430"/>
    </source>
</evidence>
<dbReference type="EMBL" id="QGGP01000001">
    <property type="protein sequence ID" value="PWK20599.1"/>
    <property type="molecule type" value="Genomic_DNA"/>
</dbReference>
<dbReference type="SUPFAM" id="SSF53756">
    <property type="entry name" value="UDP-Glycosyltransferase/glycogen phosphorylase"/>
    <property type="match status" value="1"/>
</dbReference>
<dbReference type="Pfam" id="PF01075">
    <property type="entry name" value="Glyco_transf_9"/>
    <property type="match status" value="1"/>
</dbReference>
<dbReference type="Gene3D" id="3.40.50.2000">
    <property type="entry name" value="Glycogen Phosphorylase B"/>
    <property type="match status" value="2"/>
</dbReference>
<name>A0A316DTT3_9FLAO</name>
<protein>
    <submittedName>
        <fullName evidence="3">ADP-heptose:LPS heptosyltransferase</fullName>
    </submittedName>
</protein>
<dbReference type="InterPro" id="IPR002201">
    <property type="entry name" value="Glyco_trans_9"/>
</dbReference>
<dbReference type="PANTHER" id="PTHR30160">
    <property type="entry name" value="TETRAACYLDISACCHARIDE 4'-KINASE-RELATED"/>
    <property type="match status" value="1"/>
</dbReference>
<keyword evidence="1" id="KW-0328">Glycosyltransferase</keyword>
<accession>A0A316DTT3</accession>
<dbReference type="CDD" id="cd03789">
    <property type="entry name" value="GT9_LPS_heptosyltransferase"/>
    <property type="match status" value="1"/>
</dbReference>
<dbReference type="GO" id="GO:0008713">
    <property type="term" value="F:ADP-heptose-lipopolysaccharide heptosyltransferase activity"/>
    <property type="evidence" value="ECO:0007669"/>
    <property type="project" value="TreeGrafter"/>
</dbReference>
<dbReference type="GO" id="GO:0009244">
    <property type="term" value="P:lipopolysaccharide core region biosynthetic process"/>
    <property type="evidence" value="ECO:0007669"/>
    <property type="project" value="TreeGrafter"/>
</dbReference>
<dbReference type="RefSeq" id="WP_245881453.1">
    <property type="nucleotide sequence ID" value="NZ_QGGP01000001.1"/>
</dbReference>
<comment type="caution">
    <text evidence="3">The sequence shown here is derived from an EMBL/GenBank/DDBJ whole genome shotgun (WGS) entry which is preliminary data.</text>
</comment>
<proteinExistence type="predicted"/>
<keyword evidence="4" id="KW-1185">Reference proteome</keyword>
<dbReference type="GO" id="GO:0005829">
    <property type="term" value="C:cytosol"/>
    <property type="evidence" value="ECO:0007669"/>
    <property type="project" value="TreeGrafter"/>
</dbReference>
<keyword evidence="2 3" id="KW-0808">Transferase</keyword>
<evidence type="ECO:0000313" key="3">
    <source>
        <dbReference type="EMBL" id="PWK20599.1"/>
    </source>
</evidence>
<organism evidence="3 4">
    <name type="scientific">Xanthomarina spongicola</name>
    <dbReference type="NCBI Taxonomy" id="570520"/>
    <lineage>
        <taxon>Bacteria</taxon>
        <taxon>Pseudomonadati</taxon>
        <taxon>Bacteroidota</taxon>
        <taxon>Flavobacteriia</taxon>
        <taxon>Flavobacteriales</taxon>
        <taxon>Flavobacteriaceae</taxon>
        <taxon>Xanthomarina</taxon>
    </lineage>
</organism>
<evidence type="ECO:0000256" key="1">
    <source>
        <dbReference type="ARBA" id="ARBA00022676"/>
    </source>
</evidence>
<evidence type="ECO:0000256" key="2">
    <source>
        <dbReference type="ARBA" id="ARBA00022679"/>
    </source>
</evidence>
<dbReference type="InterPro" id="IPR051199">
    <property type="entry name" value="LPS_LOS_Heptosyltrfase"/>
</dbReference>
<dbReference type="PANTHER" id="PTHR30160:SF22">
    <property type="entry name" value="LIPOPOLYSACCHARIDE CORE BIOSYNTHESIS PROTEIN"/>
    <property type="match status" value="1"/>
</dbReference>
<gene>
    <name evidence="3" type="ORF">LX78_00301</name>
</gene>
<sequence>MSKPKHILVIRLSAMGDVAMTVPVIKALTTQYPEAKLTVLTREFFTPFFRDLENVTVYPADLKGNHQGIFGLYKLSKELKKLNIDAVADLHNVLRTNILKCFFFGKSFVQIDKGRAEKKGLITGKTFQQLKTTHERYTDVFRKLGFPLDLANPKFPNRVALNSKLQDLVGADTKKWIGIAPFAAHESKMYPLDLMEKVIDSLSKTNKILLFGGGKKEIDILNSYQNKYEHLVNLAGKLTLGEELDVISNLDVMLSMDSGNAHMAAMLGVKVITIWGVTHPFAGFAPFNQPEDFALLSDREQFPSIPTSIYGNKYPEGYEEASRSITPETVVGKIKDVLTTKIKYHHNPLSQ</sequence>
<dbReference type="AlphaFoldDB" id="A0A316DTT3"/>
<reference evidence="3 4" key="1">
    <citation type="submission" date="2018-05" db="EMBL/GenBank/DDBJ databases">
        <title>Genomic Encyclopedia of Archaeal and Bacterial Type Strains, Phase II (KMG-II): from individual species to whole genera.</title>
        <authorList>
            <person name="Goeker M."/>
        </authorList>
    </citation>
    <scope>NUCLEOTIDE SEQUENCE [LARGE SCALE GENOMIC DNA]</scope>
    <source>
        <strain evidence="3 4">DSM 22637</strain>
    </source>
</reference>